<dbReference type="AlphaFoldDB" id="A0AAD5QK95"/>
<dbReference type="InterPro" id="IPR000164">
    <property type="entry name" value="Histone_H3/CENP-A"/>
</dbReference>
<sequence>MAGDRSNGSQEATEIYLSCLFEDTNLAAIRVRRATVMPKDMHLVRKFREQRCHAYTTAKWKFIVEGPGCRSQSKAESWIRPKARLKEDCGSSITQYANDTAL</sequence>
<dbReference type="SUPFAM" id="SSF47113">
    <property type="entry name" value="Histone-fold"/>
    <property type="match status" value="1"/>
</dbReference>
<dbReference type="Gene3D" id="1.10.20.10">
    <property type="entry name" value="Histone, subunit A"/>
    <property type="match status" value="1"/>
</dbReference>
<organism evidence="3 4">
    <name type="scientific">Parelaphostrongylus tenuis</name>
    <name type="common">Meningeal worm</name>
    <dbReference type="NCBI Taxonomy" id="148309"/>
    <lineage>
        <taxon>Eukaryota</taxon>
        <taxon>Metazoa</taxon>
        <taxon>Ecdysozoa</taxon>
        <taxon>Nematoda</taxon>
        <taxon>Chromadorea</taxon>
        <taxon>Rhabditida</taxon>
        <taxon>Rhabditina</taxon>
        <taxon>Rhabditomorpha</taxon>
        <taxon>Strongyloidea</taxon>
        <taxon>Metastrongylidae</taxon>
        <taxon>Parelaphostrongylus</taxon>
    </lineage>
</organism>
<comment type="similarity">
    <text evidence="1">Belongs to the histone H3 family.</text>
</comment>
<dbReference type="InterPro" id="IPR007125">
    <property type="entry name" value="H2A/H2B/H3"/>
</dbReference>
<protein>
    <recommendedName>
        <fullName evidence="2">Core Histone H2A/H2B/H3 domain-containing protein</fullName>
    </recommendedName>
</protein>
<evidence type="ECO:0000313" key="3">
    <source>
        <dbReference type="EMBL" id="KAJ1355078.1"/>
    </source>
</evidence>
<dbReference type="EMBL" id="JAHQIW010002328">
    <property type="protein sequence ID" value="KAJ1355078.1"/>
    <property type="molecule type" value="Genomic_DNA"/>
</dbReference>
<accession>A0AAD5QK95</accession>
<comment type="caution">
    <text evidence="3">The sequence shown here is derived from an EMBL/GenBank/DDBJ whole genome shotgun (WGS) entry which is preliminary data.</text>
</comment>
<evidence type="ECO:0000259" key="2">
    <source>
        <dbReference type="Pfam" id="PF00125"/>
    </source>
</evidence>
<dbReference type="GO" id="GO:0000786">
    <property type="term" value="C:nucleosome"/>
    <property type="evidence" value="ECO:0007669"/>
    <property type="project" value="InterPro"/>
</dbReference>
<dbReference type="GO" id="GO:0003677">
    <property type="term" value="F:DNA binding"/>
    <property type="evidence" value="ECO:0007669"/>
    <property type="project" value="InterPro"/>
</dbReference>
<dbReference type="InterPro" id="IPR009072">
    <property type="entry name" value="Histone-fold"/>
</dbReference>
<name>A0AAD5QK95_PARTN</name>
<evidence type="ECO:0000313" key="4">
    <source>
        <dbReference type="Proteomes" id="UP001196413"/>
    </source>
</evidence>
<evidence type="ECO:0000256" key="1">
    <source>
        <dbReference type="ARBA" id="ARBA00010343"/>
    </source>
</evidence>
<dbReference type="Proteomes" id="UP001196413">
    <property type="component" value="Unassembled WGS sequence"/>
</dbReference>
<reference evidence="3" key="1">
    <citation type="submission" date="2021-06" db="EMBL/GenBank/DDBJ databases">
        <title>Parelaphostrongylus tenuis whole genome reference sequence.</title>
        <authorList>
            <person name="Garwood T.J."/>
            <person name="Larsen P.A."/>
            <person name="Fountain-Jones N.M."/>
            <person name="Garbe J.R."/>
            <person name="Macchietto M.G."/>
            <person name="Kania S.A."/>
            <person name="Gerhold R.W."/>
            <person name="Richards J.E."/>
            <person name="Wolf T.M."/>
        </authorList>
    </citation>
    <scope>NUCLEOTIDE SEQUENCE</scope>
    <source>
        <strain evidence="3">MNPRO001-30</strain>
        <tissue evidence="3">Meninges</tissue>
    </source>
</reference>
<gene>
    <name evidence="3" type="ORF">KIN20_012348</name>
</gene>
<dbReference type="GO" id="GO:0046982">
    <property type="term" value="F:protein heterodimerization activity"/>
    <property type="evidence" value="ECO:0007669"/>
    <property type="project" value="InterPro"/>
</dbReference>
<dbReference type="Pfam" id="PF00125">
    <property type="entry name" value="Histone"/>
    <property type="match status" value="1"/>
</dbReference>
<proteinExistence type="inferred from homology"/>
<feature type="domain" description="Core Histone H2A/H2B/H3" evidence="2">
    <location>
        <begin position="9"/>
        <end position="46"/>
    </location>
</feature>
<dbReference type="GO" id="GO:0030527">
    <property type="term" value="F:structural constituent of chromatin"/>
    <property type="evidence" value="ECO:0007669"/>
    <property type="project" value="InterPro"/>
</dbReference>
<keyword evidence="4" id="KW-1185">Reference proteome</keyword>
<dbReference type="PRINTS" id="PR00622">
    <property type="entry name" value="HISTONEH3"/>
</dbReference>